<dbReference type="Proteomes" id="UP000248817">
    <property type="component" value="Unassembled WGS sequence"/>
</dbReference>
<accession>A0A2V5HWD3</accession>
<reference evidence="2 3" key="1">
    <citation type="submission" date="2018-02" db="EMBL/GenBank/DDBJ databases">
        <title>The genomes of Aspergillus section Nigri reveals drivers in fungal speciation.</title>
        <authorList>
            <consortium name="DOE Joint Genome Institute"/>
            <person name="Vesth T.C."/>
            <person name="Nybo J."/>
            <person name="Theobald S."/>
            <person name="Brandl J."/>
            <person name="Frisvad J.C."/>
            <person name="Nielsen K.F."/>
            <person name="Lyhne E.K."/>
            <person name="Kogle M.E."/>
            <person name="Kuo A."/>
            <person name="Riley R."/>
            <person name="Clum A."/>
            <person name="Nolan M."/>
            <person name="Lipzen A."/>
            <person name="Salamov A."/>
            <person name="Henrissat B."/>
            <person name="Wiebenga A."/>
            <person name="De vries R.P."/>
            <person name="Grigoriev I.V."/>
            <person name="Mortensen U.H."/>
            <person name="Andersen M.R."/>
            <person name="Baker S.E."/>
        </authorList>
    </citation>
    <scope>NUCLEOTIDE SEQUENCE [LARGE SCALE GENOMIC DNA]</scope>
    <source>
        <strain evidence="2 3">CBS 114.80</strain>
    </source>
</reference>
<dbReference type="EMBL" id="KZ825580">
    <property type="protein sequence ID" value="PYI27012.1"/>
    <property type="molecule type" value="Genomic_DNA"/>
</dbReference>
<sequence>MAKLSVPSFCFSLGTLLLNFPCVSARSTSSLLFTFYTCGTWSGDIIAVSCSPDACQCEPPSSTRVAFSQTLSLSCLAVGHSLHPPTFSLSLSLCLIARITLWTSAC</sequence>
<proteinExistence type="predicted"/>
<gene>
    <name evidence="2" type="ORF">BP00DRAFT_37162</name>
</gene>
<feature type="signal peptide" evidence="1">
    <location>
        <begin position="1"/>
        <end position="25"/>
    </location>
</feature>
<keyword evidence="1" id="KW-0732">Signal</keyword>
<evidence type="ECO:0000313" key="3">
    <source>
        <dbReference type="Proteomes" id="UP000248817"/>
    </source>
</evidence>
<evidence type="ECO:0008006" key="4">
    <source>
        <dbReference type="Google" id="ProtNLM"/>
    </source>
</evidence>
<protein>
    <recommendedName>
        <fullName evidence="4">Extracellular membrane protein CFEM domain-containing protein</fullName>
    </recommendedName>
</protein>
<organism evidence="2 3">
    <name type="scientific">Aspergillus indologenus CBS 114.80</name>
    <dbReference type="NCBI Taxonomy" id="1450541"/>
    <lineage>
        <taxon>Eukaryota</taxon>
        <taxon>Fungi</taxon>
        <taxon>Dikarya</taxon>
        <taxon>Ascomycota</taxon>
        <taxon>Pezizomycotina</taxon>
        <taxon>Eurotiomycetes</taxon>
        <taxon>Eurotiomycetidae</taxon>
        <taxon>Eurotiales</taxon>
        <taxon>Aspergillaceae</taxon>
        <taxon>Aspergillus</taxon>
        <taxon>Aspergillus subgen. Circumdati</taxon>
    </lineage>
</organism>
<keyword evidence="3" id="KW-1185">Reference proteome</keyword>
<evidence type="ECO:0000313" key="2">
    <source>
        <dbReference type="EMBL" id="PYI27012.1"/>
    </source>
</evidence>
<dbReference type="AlphaFoldDB" id="A0A2V5HWD3"/>
<name>A0A2V5HWD3_9EURO</name>
<feature type="chain" id="PRO_5015874205" description="Extracellular membrane protein CFEM domain-containing protein" evidence="1">
    <location>
        <begin position="26"/>
        <end position="106"/>
    </location>
</feature>
<evidence type="ECO:0000256" key="1">
    <source>
        <dbReference type="SAM" id="SignalP"/>
    </source>
</evidence>